<dbReference type="PRINTS" id="PR00453">
    <property type="entry name" value="VWFADOMAIN"/>
</dbReference>
<keyword evidence="2" id="KW-0732">Signal</keyword>
<dbReference type="Pfam" id="PF00092">
    <property type="entry name" value="VWA"/>
    <property type="match status" value="1"/>
</dbReference>
<feature type="chain" id="PRO_5045594402" description="VWFA domain-containing protein" evidence="2">
    <location>
        <begin position="21"/>
        <end position="238"/>
    </location>
</feature>
<name>A0ABN8RMW3_9CNID</name>
<proteinExistence type="predicted"/>
<protein>
    <recommendedName>
        <fullName evidence="3">VWFA domain-containing protein</fullName>
    </recommendedName>
</protein>
<reference evidence="4 5" key="1">
    <citation type="submission" date="2022-05" db="EMBL/GenBank/DDBJ databases">
        <authorList>
            <consortium name="Genoscope - CEA"/>
            <person name="William W."/>
        </authorList>
    </citation>
    <scope>NUCLEOTIDE SEQUENCE [LARGE SCALE GENOMIC DNA]</scope>
</reference>
<feature type="domain" description="VWFA" evidence="3">
    <location>
        <begin position="46"/>
        <end position="233"/>
    </location>
</feature>
<evidence type="ECO:0000259" key="3">
    <source>
        <dbReference type="PROSITE" id="PS50234"/>
    </source>
</evidence>
<accession>A0ABN8RMW3</accession>
<gene>
    <name evidence="4" type="ORF">PLOB_00023858</name>
</gene>
<evidence type="ECO:0000313" key="5">
    <source>
        <dbReference type="Proteomes" id="UP001159405"/>
    </source>
</evidence>
<dbReference type="SUPFAM" id="SSF53300">
    <property type="entry name" value="vWA-like"/>
    <property type="match status" value="1"/>
</dbReference>
<keyword evidence="5" id="KW-1185">Reference proteome</keyword>
<dbReference type="SMART" id="SM00327">
    <property type="entry name" value="VWA"/>
    <property type="match status" value="1"/>
</dbReference>
<dbReference type="Proteomes" id="UP001159405">
    <property type="component" value="Unassembled WGS sequence"/>
</dbReference>
<evidence type="ECO:0000256" key="2">
    <source>
        <dbReference type="SAM" id="SignalP"/>
    </source>
</evidence>
<keyword evidence="1" id="KW-0175">Coiled coil</keyword>
<dbReference type="InterPro" id="IPR050525">
    <property type="entry name" value="ECM_Assembly_Org"/>
</dbReference>
<feature type="signal peptide" evidence="2">
    <location>
        <begin position="1"/>
        <end position="20"/>
    </location>
</feature>
<feature type="coiled-coil region" evidence="1">
    <location>
        <begin position="17"/>
        <end position="44"/>
    </location>
</feature>
<comment type="caution">
    <text evidence="4">The sequence shown here is derived from an EMBL/GenBank/DDBJ whole genome shotgun (WGS) entry which is preliminary data.</text>
</comment>
<dbReference type="Gene3D" id="3.40.50.410">
    <property type="entry name" value="von Willebrand factor, type A domain"/>
    <property type="match status" value="1"/>
</dbReference>
<evidence type="ECO:0000256" key="1">
    <source>
        <dbReference type="SAM" id="Coils"/>
    </source>
</evidence>
<dbReference type="EMBL" id="CALNXK010000282">
    <property type="protein sequence ID" value="CAH3180710.1"/>
    <property type="molecule type" value="Genomic_DNA"/>
</dbReference>
<dbReference type="PROSITE" id="PS50234">
    <property type="entry name" value="VWFA"/>
    <property type="match status" value="1"/>
</dbReference>
<dbReference type="PANTHER" id="PTHR24020:SF20">
    <property type="entry name" value="PH DOMAIN-CONTAINING PROTEIN"/>
    <property type="match status" value="1"/>
</dbReference>
<dbReference type="InterPro" id="IPR036465">
    <property type="entry name" value="vWFA_dom_sf"/>
</dbReference>
<dbReference type="InterPro" id="IPR002035">
    <property type="entry name" value="VWF_A"/>
</dbReference>
<evidence type="ECO:0000313" key="4">
    <source>
        <dbReference type="EMBL" id="CAH3180710.1"/>
    </source>
</evidence>
<organism evidence="4 5">
    <name type="scientific">Porites lobata</name>
    <dbReference type="NCBI Taxonomy" id="104759"/>
    <lineage>
        <taxon>Eukaryota</taxon>
        <taxon>Metazoa</taxon>
        <taxon>Cnidaria</taxon>
        <taxon>Anthozoa</taxon>
        <taxon>Hexacorallia</taxon>
        <taxon>Scleractinia</taxon>
        <taxon>Fungiina</taxon>
        <taxon>Poritidae</taxon>
        <taxon>Porites</taxon>
    </lineage>
</organism>
<sequence length="238" mass="26374">MKVAISTAALLLAISPFAFAQSDLERAKQEFTRLRDELTIVNKISDILFLLDTSGSLSYSDFDTEKRFVINFLNTLPVHMQAARVEVIPFGERASLYIDGVSSPSLVMNKCALIQKLKQMPLSINGFGTNTKSAFQLAYDVCLGKYSANKRGPFNKVRTVVILITDGMWNWPFHDPSPIPIAQMLLAANVEVFAIGVRHSITRDTLQKVVKDPAKQAFILGDFLELEKLSLYLSGGGK</sequence>
<dbReference type="CDD" id="cd01450">
    <property type="entry name" value="vWFA_subfamily_ECM"/>
    <property type="match status" value="1"/>
</dbReference>
<dbReference type="PANTHER" id="PTHR24020">
    <property type="entry name" value="COLLAGEN ALPHA"/>
    <property type="match status" value="1"/>
</dbReference>